<keyword evidence="9" id="KW-0010">Activator</keyword>
<dbReference type="InterPro" id="IPR036390">
    <property type="entry name" value="WH_DNA-bd_sf"/>
</dbReference>
<evidence type="ECO:0000256" key="10">
    <source>
        <dbReference type="ARBA" id="ARBA00023163"/>
    </source>
</evidence>
<keyword evidence="5" id="KW-0678">Repressor</keyword>
<dbReference type="SMART" id="SM00529">
    <property type="entry name" value="HTH_DTXR"/>
    <property type="match status" value="1"/>
</dbReference>
<dbReference type="Pfam" id="PF02742">
    <property type="entry name" value="Fe_dep_repr_C"/>
    <property type="match status" value="1"/>
</dbReference>
<evidence type="ECO:0000256" key="2">
    <source>
        <dbReference type="ARBA" id="ARBA00007871"/>
    </source>
</evidence>
<evidence type="ECO:0000256" key="5">
    <source>
        <dbReference type="ARBA" id="ARBA00022491"/>
    </source>
</evidence>
<evidence type="ECO:0000256" key="9">
    <source>
        <dbReference type="ARBA" id="ARBA00023159"/>
    </source>
</evidence>
<dbReference type="RefSeq" id="WP_240256297.1">
    <property type="nucleotide sequence ID" value="NZ_JAKTTI010000021.1"/>
</dbReference>
<dbReference type="AlphaFoldDB" id="A0AAW5E628"/>
<evidence type="ECO:0000259" key="13">
    <source>
        <dbReference type="PROSITE" id="PS50944"/>
    </source>
</evidence>
<dbReference type="GO" id="GO:0003677">
    <property type="term" value="F:DNA binding"/>
    <property type="evidence" value="ECO:0007669"/>
    <property type="project" value="UniProtKB-KW"/>
</dbReference>
<dbReference type="SUPFAM" id="SSF47979">
    <property type="entry name" value="Iron-dependent repressor protein, dimerization domain"/>
    <property type="match status" value="1"/>
</dbReference>
<evidence type="ECO:0000313" key="15">
    <source>
        <dbReference type="Proteomes" id="UP001431131"/>
    </source>
</evidence>
<reference evidence="14" key="1">
    <citation type="submission" date="2022-02" db="EMBL/GenBank/DDBJ databases">
        <title>Fredinandcohnia quinoae sp. nov. isolated from Chenopodium quinoa seeds.</title>
        <authorList>
            <person name="Saati-Santamaria Z."/>
            <person name="Flores-Felix J.D."/>
            <person name="Igual J.M."/>
            <person name="Velazquez E."/>
            <person name="Garcia-Fraile P."/>
            <person name="Martinez-Molina E."/>
        </authorList>
    </citation>
    <scope>NUCLEOTIDE SEQUENCE</scope>
    <source>
        <strain evidence="14">SECRCQ15</strain>
    </source>
</reference>
<evidence type="ECO:0000256" key="4">
    <source>
        <dbReference type="ARBA" id="ARBA00022490"/>
    </source>
</evidence>
<dbReference type="PROSITE" id="PS50944">
    <property type="entry name" value="HTH_DTXR"/>
    <property type="match status" value="1"/>
</dbReference>
<dbReference type="InterPro" id="IPR036421">
    <property type="entry name" value="Fe_dep_repressor_sf"/>
</dbReference>
<evidence type="ECO:0000256" key="8">
    <source>
        <dbReference type="ARBA" id="ARBA00023125"/>
    </source>
</evidence>
<sequence>MPTPSMEDYLEKIYLSIQQKGYARSVDIASSLSVLPSSVTKMMQKLDEEGFGVYERYRGFILTDKGNKIAKKLVEKHEMLEEFLLMIGVQQQNIYEEVEKLEHYISKETAFCITTLMEFFDENPEAKKDYVSFRKTKL</sequence>
<dbReference type="EMBL" id="JAKTTI010000021">
    <property type="protein sequence ID" value="MCH1626314.1"/>
    <property type="molecule type" value="Genomic_DNA"/>
</dbReference>
<gene>
    <name evidence="14" type="primary">mntR</name>
    <name evidence="14" type="ORF">MJG50_13325</name>
</gene>
<dbReference type="FunFam" id="1.10.10.10:FF:000189">
    <property type="entry name" value="HTH-type transcriptional regulator MntR"/>
    <property type="match status" value="1"/>
</dbReference>
<name>A0AAW5E628_9BACI</name>
<dbReference type="GO" id="GO:0003700">
    <property type="term" value="F:DNA-binding transcription factor activity"/>
    <property type="evidence" value="ECO:0007669"/>
    <property type="project" value="InterPro"/>
</dbReference>
<organism evidence="14 15">
    <name type="scientific">Fredinandcohnia quinoae</name>
    <dbReference type="NCBI Taxonomy" id="2918902"/>
    <lineage>
        <taxon>Bacteria</taxon>
        <taxon>Bacillati</taxon>
        <taxon>Bacillota</taxon>
        <taxon>Bacilli</taxon>
        <taxon>Bacillales</taxon>
        <taxon>Bacillaceae</taxon>
        <taxon>Fredinandcohnia</taxon>
    </lineage>
</organism>
<dbReference type="GO" id="GO:0046983">
    <property type="term" value="F:protein dimerization activity"/>
    <property type="evidence" value="ECO:0007669"/>
    <property type="project" value="InterPro"/>
</dbReference>
<proteinExistence type="inferred from homology"/>
<dbReference type="PANTHER" id="PTHR33238">
    <property type="entry name" value="IRON (METAL) DEPENDENT REPRESSOR, DTXR FAMILY"/>
    <property type="match status" value="1"/>
</dbReference>
<evidence type="ECO:0000256" key="1">
    <source>
        <dbReference type="ARBA" id="ARBA00004496"/>
    </source>
</evidence>
<accession>A0AAW5E628</accession>
<dbReference type="InterPro" id="IPR001367">
    <property type="entry name" value="Fe_dep_repressor"/>
</dbReference>
<feature type="domain" description="HTH dtxR-type" evidence="13">
    <location>
        <begin position="1"/>
        <end position="63"/>
    </location>
</feature>
<keyword evidence="4" id="KW-0963">Cytoplasm</keyword>
<dbReference type="InterPro" id="IPR022689">
    <property type="entry name" value="Iron_dep_repressor"/>
</dbReference>
<evidence type="ECO:0000256" key="6">
    <source>
        <dbReference type="ARBA" id="ARBA00022723"/>
    </source>
</evidence>
<keyword evidence="10" id="KW-0804">Transcription</keyword>
<dbReference type="GO" id="GO:0005737">
    <property type="term" value="C:cytoplasm"/>
    <property type="evidence" value="ECO:0007669"/>
    <property type="project" value="UniProtKB-SubCell"/>
</dbReference>
<dbReference type="Proteomes" id="UP001431131">
    <property type="component" value="Unassembled WGS sequence"/>
</dbReference>
<keyword evidence="15" id="KW-1185">Reference proteome</keyword>
<evidence type="ECO:0000256" key="3">
    <source>
        <dbReference type="ARBA" id="ARBA00011738"/>
    </source>
</evidence>
<dbReference type="Gene3D" id="1.10.10.10">
    <property type="entry name" value="Winged helix-like DNA-binding domain superfamily/Winged helix DNA-binding domain"/>
    <property type="match status" value="1"/>
</dbReference>
<dbReference type="InterPro" id="IPR036388">
    <property type="entry name" value="WH-like_DNA-bd_sf"/>
</dbReference>
<dbReference type="InterPro" id="IPR022687">
    <property type="entry name" value="HTH_DTXR"/>
</dbReference>
<comment type="subunit">
    <text evidence="3">Homodimer.</text>
</comment>
<comment type="subcellular location">
    <subcellularLocation>
        <location evidence="1">Cytoplasm</location>
    </subcellularLocation>
</comment>
<dbReference type="Gene3D" id="1.10.60.10">
    <property type="entry name" value="Iron dependent repressor, metal binding and dimerisation domain"/>
    <property type="match status" value="1"/>
</dbReference>
<evidence type="ECO:0000256" key="7">
    <source>
        <dbReference type="ARBA" id="ARBA00023015"/>
    </source>
</evidence>
<evidence type="ECO:0000256" key="12">
    <source>
        <dbReference type="ARBA" id="ARBA00032593"/>
    </source>
</evidence>
<dbReference type="NCBIfam" id="NF003025">
    <property type="entry name" value="PRK03902.1"/>
    <property type="match status" value="1"/>
</dbReference>
<dbReference type="InterPro" id="IPR050536">
    <property type="entry name" value="DtxR_MntR_Metal-Reg"/>
</dbReference>
<dbReference type="SUPFAM" id="SSF46785">
    <property type="entry name" value="Winged helix' DNA-binding domain"/>
    <property type="match status" value="1"/>
</dbReference>
<comment type="similarity">
    <text evidence="2">Belongs to the DtxR/MntR family.</text>
</comment>
<dbReference type="GO" id="GO:0046914">
    <property type="term" value="F:transition metal ion binding"/>
    <property type="evidence" value="ECO:0007669"/>
    <property type="project" value="InterPro"/>
</dbReference>
<evidence type="ECO:0000313" key="14">
    <source>
        <dbReference type="EMBL" id="MCH1626314.1"/>
    </source>
</evidence>
<keyword evidence="7" id="KW-0805">Transcription regulation</keyword>
<protein>
    <recommendedName>
        <fullName evidence="12">Manganese transport regulator</fullName>
    </recommendedName>
</protein>
<keyword evidence="6" id="KW-0479">Metal-binding</keyword>
<evidence type="ECO:0000256" key="11">
    <source>
        <dbReference type="ARBA" id="ARBA00023211"/>
    </source>
</evidence>
<dbReference type="Pfam" id="PF01325">
    <property type="entry name" value="Fe_dep_repress"/>
    <property type="match status" value="1"/>
</dbReference>
<dbReference type="PANTHER" id="PTHR33238:SF11">
    <property type="entry name" value="TRANSCRIPTIONAL REGULATOR MNTR"/>
    <property type="match status" value="1"/>
</dbReference>
<keyword evidence="8" id="KW-0238">DNA-binding</keyword>
<comment type="caution">
    <text evidence="14">The sequence shown here is derived from an EMBL/GenBank/DDBJ whole genome shotgun (WGS) entry which is preliminary data.</text>
</comment>
<keyword evidence="11" id="KW-0464">Manganese</keyword>